<evidence type="ECO:0000313" key="10">
    <source>
        <dbReference type="EMBL" id="MBK1696624.1"/>
    </source>
</evidence>
<dbReference type="GO" id="GO:0009307">
    <property type="term" value="P:DNA restriction-modification system"/>
    <property type="evidence" value="ECO:0007669"/>
    <property type="project" value="UniProtKB-KW"/>
</dbReference>
<dbReference type="GO" id="GO:0009007">
    <property type="term" value="F:site-specific DNA-methyltransferase (adenine-specific) activity"/>
    <property type="evidence" value="ECO:0007669"/>
    <property type="project" value="UniProtKB-EC"/>
</dbReference>
<protein>
    <recommendedName>
        <fullName evidence="2">site-specific DNA-methyltransferase (adenine-specific)</fullName>
        <ecNumber evidence="2">2.1.1.72</ecNumber>
    </recommendedName>
</protein>
<dbReference type="SUPFAM" id="SSF53335">
    <property type="entry name" value="S-adenosyl-L-methionine-dependent methyltransferases"/>
    <property type="match status" value="1"/>
</dbReference>
<evidence type="ECO:0000259" key="8">
    <source>
        <dbReference type="Pfam" id="PF02384"/>
    </source>
</evidence>
<dbReference type="EMBL" id="NRRE01000017">
    <property type="protein sequence ID" value="MBK1696624.1"/>
    <property type="molecule type" value="Genomic_DNA"/>
</dbReference>
<evidence type="ECO:0000256" key="7">
    <source>
        <dbReference type="ARBA" id="ARBA00047942"/>
    </source>
</evidence>
<dbReference type="Proteomes" id="UP000778970">
    <property type="component" value="Unassembled WGS sequence"/>
</dbReference>
<accession>A0A934QH01</accession>
<gene>
    <name evidence="10" type="ORF">CKO21_05135</name>
</gene>
<comment type="catalytic activity">
    <reaction evidence="7">
        <text>a 2'-deoxyadenosine in DNA + S-adenosyl-L-methionine = an N(6)-methyl-2'-deoxyadenosine in DNA + S-adenosyl-L-homocysteine + H(+)</text>
        <dbReference type="Rhea" id="RHEA:15197"/>
        <dbReference type="Rhea" id="RHEA-COMP:12418"/>
        <dbReference type="Rhea" id="RHEA-COMP:12419"/>
        <dbReference type="ChEBI" id="CHEBI:15378"/>
        <dbReference type="ChEBI" id="CHEBI:57856"/>
        <dbReference type="ChEBI" id="CHEBI:59789"/>
        <dbReference type="ChEBI" id="CHEBI:90615"/>
        <dbReference type="ChEBI" id="CHEBI:90616"/>
        <dbReference type="EC" id="2.1.1.72"/>
    </reaction>
</comment>
<dbReference type="InterPro" id="IPR002052">
    <property type="entry name" value="DNA_methylase_N6_adenine_CS"/>
</dbReference>
<keyword evidence="4" id="KW-0808">Transferase</keyword>
<dbReference type="InterPro" id="IPR050953">
    <property type="entry name" value="N4_N6_ade-DNA_methylase"/>
</dbReference>
<sequence>MPPDQRKELGQFFTGIPLGRVLAHLAVDGKTNSIFDPMAGSGDLLDAAHEAAIAHGAVLQRLDGLEVDVATAAICEKRLHRVCDPQDTTPHVVSGDAFSPATLESIARGGYDLVITNPPYVRYQSLNGRGDKVRRGLSAIVDQRLSGSAQEVWRALSNGYSGLADLSIPAWLLSALLVRPGGRLALVVPATWRSRAYADVIRYLLLRCFALELIVEDTQPGWFSDALVRTHLIVARRLPEDRAAEKLSIRASFPDALWVQVAPEAASSESLVGNAFPGHRSEAAFAEWCGKPKRPDVPGITFRAFSLEDEWRALRTQAAGRSWMKALEQSAPDLPLFAERSDAAASVPEALRDDLPEAFDGQVLCALDEAGVRVGQGLRTGCNRFFYLKLVEMNEDGTSWVETDPALDGRLLAVPTAALQPVLHRQADLEAWCKGLLPATRVLDLRSMVLPEDMDGLRSAVAHEFLPDGRLPAVMPEELAAYVREAGKTPFGSGERAQPIAALSAVKTNVRSARGGALPRFWYMLPDFMPRHLPQAFVPRIIHETPRVYANTQPAILIDANFSTFWTERKGWTPAGLAAFLNSSWCRAVMEATGTPLGGGALKLEAVHLRRMPVPHLAPETVKDLNNAGECAQDGESRRRIDRIVLRALLSGDPDDTEIDAFAERLNERRAAMGAGRQRGAA</sequence>
<evidence type="ECO:0000259" key="9">
    <source>
        <dbReference type="Pfam" id="PF22837"/>
    </source>
</evidence>
<keyword evidence="5" id="KW-0949">S-adenosyl-L-methionine</keyword>
<evidence type="ECO:0000256" key="3">
    <source>
        <dbReference type="ARBA" id="ARBA00022603"/>
    </source>
</evidence>
<dbReference type="EC" id="2.1.1.72" evidence="2"/>
<dbReference type="GO" id="GO:0008170">
    <property type="term" value="F:N-methyltransferase activity"/>
    <property type="evidence" value="ECO:0007669"/>
    <property type="project" value="InterPro"/>
</dbReference>
<dbReference type="GO" id="GO:0032259">
    <property type="term" value="P:methylation"/>
    <property type="evidence" value="ECO:0007669"/>
    <property type="project" value="UniProtKB-KW"/>
</dbReference>
<reference evidence="10" key="2">
    <citation type="journal article" date="2020" name="Microorganisms">
        <title>Osmotic Adaptation and Compatible Solute Biosynthesis of Phototrophic Bacteria as Revealed from Genome Analyses.</title>
        <authorList>
            <person name="Imhoff J.F."/>
            <person name="Rahn T."/>
            <person name="Kunzel S."/>
            <person name="Keller A."/>
            <person name="Neulinger S.C."/>
        </authorList>
    </citation>
    <scope>NUCLEOTIDE SEQUENCE</scope>
    <source>
        <strain evidence="10">DSM 9154</strain>
    </source>
</reference>
<name>A0A934QH01_9PROT</name>
<dbReference type="PRINTS" id="PR00507">
    <property type="entry name" value="N12N6MTFRASE"/>
</dbReference>
<keyword evidence="3" id="KW-0489">Methyltransferase</keyword>
<evidence type="ECO:0000256" key="6">
    <source>
        <dbReference type="ARBA" id="ARBA00022747"/>
    </source>
</evidence>
<comment type="caution">
    <text evidence="10">The sequence shown here is derived from an EMBL/GenBank/DDBJ whole genome shotgun (WGS) entry which is preliminary data.</text>
</comment>
<dbReference type="PANTHER" id="PTHR33841">
    <property type="entry name" value="DNA METHYLTRANSFERASE YEEA-RELATED"/>
    <property type="match status" value="1"/>
</dbReference>
<dbReference type="InterPro" id="IPR054520">
    <property type="entry name" value="M_Eco57I_C"/>
</dbReference>
<dbReference type="GO" id="GO:0003677">
    <property type="term" value="F:DNA binding"/>
    <property type="evidence" value="ECO:0007669"/>
    <property type="project" value="InterPro"/>
</dbReference>
<evidence type="ECO:0000256" key="2">
    <source>
        <dbReference type="ARBA" id="ARBA00011900"/>
    </source>
</evidence>
<keyword evidence="6" id="KW-0680">Restriction system</keyword>
<organism evidence="10 11">
    <name type="scientific">Rhodovibrio salinarum</name>
    <dbReference type="NCBI Taxonomy" id="1087"/>
    <lineage>
        <taxon>Bacteria</taxon>
        <taxon>Pseudomonadati</taxon>
        <taxon>Pseudomonadota</taxon>
        <taxon>Alphaproteobacteria</taxon>
        <taxon>Rhodospirillales</taxon>
        <taxon>Rhodovibrionaceae</taxon>
        <taxon>Rhodovibrio</taxon>
    </lineage>
</organism>
<dbReference type="InterPro" id="IPR029063">
    <property type="entry name" value="SAM-dependent_MTases_sf"/>
</dbReference>
<evidence type="ECO:0000256" key="4">
    <source>
        <dbReference type="ARBA" id="ARBA00022679"/>
    </source>
</evidence>
<keyword evidence="11" id="KW-1185">Reference proteome</keyword>
<dbReference type="PANTHER" id="PTHR33841:SF5">
    <property type="entry name" value="DNA METHYLASE (MODIFICATION METHYLASE) (METHYLTRANSFERASE)-RELATED"/>
    <property type="match status" value="1"/>
</dbReference>
<dbReference type="AlphaFoldDB" id="A0A934QH01"/>
<reference evidence="10" key="1">
    <citation type="submission" date="2017-08" db="EMBL/GenBank/DDBJ databases">
        <authorList>
            <person name="Imhoff J.F."/>
            <person name="Rahn T."/>
            <person name="Kuenzel S."/>
            <person name="Neulinger S.C."/>
        </authorList>
    </citation>
    <scope>NUCLEOTIDE SEQUENCE</scope>
    <source>
        <strain evidence="10">DSM 9154</strain>
    </source>
</reference>
<dbReference type="Gene3D" id="3.40.50.150">
    <property type="entry name" value="Vaccinia Virus protein VP39"/>
    <property type="match status" value="1"/>
</dbReference>
<dbReference type="Pfam" id="PF22837">
    <property type="entry name" value="M_Eco57I_C"/>
    <property type="match status" value="1"/>
</dbReference>
<comment type="similarity">
    <text evidence="1">Belongs to the N(4)/N(6)-methyltransferase family.</text>
</comment>
<feature type="domain" description="DNA methylase adenine-specific" evidence="8">
    <location>
        <begin position="5"/>
        <end position="122"/>
    </location>
</feature>
<dbReference type="InterPro" id="IPR003356">
    <property type="entry name" value="DNA_methylase_A-5"/>
</dbReference>
<evidence type="ECO:0000256" key="1">
    <source>
        <dbReference type="ARBA" id="ARBA00006594"/>
    </source>
</evidence>
<evidence type="ECO:0000313" key="11">
    <source>
        <dbReference type="Proteomes" id="UP000778970"/>
    </source>
</evidence>
<proteinExistence type="inferred from homology"/>
<dbReference type="Pfam" id="PF02384">
    <property type="entry name" value="N6_Mtase"/>
    <property type="match status" value="1"/>
</dbReference>
<feature type="domain" description="Type II methyltransferase M.Eco57I C-terminal" evidence="9">
    <location>
        <begin position="522"/>
        <end position="629"/>
    </location>
</feature>
<evidence type="ECO:0000256" key="5">
    <source>
        <dbReference type="ARBA" id="ARBA00022691"/>
    </source>
</evidence>
<dbReference type="PROSITE" id="PS00092">
    <property type="entry name" value="N6_MTASE"/>
    <property type="match status" value="1"/>
</dbReference>